<dbReference type="InterPro" id="IPR010445">
    <property type="entry name" value="LapA_dom"/>
</dbReference>
<evidence type="ECO:0000256" key="1">
    <source>
        <dbReference type="ARBA" id="ARBA00022475"/>
    </source>
</evidence>
<keyword evidence="4 5" id="KW-0472">Membrane</keyword>
<dbReference type="AlphaFoldDB" id="A0A845V2C9"/>
<dbReference type="Pfam" id="PF06305">
    <property type="entry name" value="LapA_dom"/>
    <property type="match status" value="1"/>
</dbReference>
<accession>A0A845V2C9</accession>
<evidence type="ECO:0000256" key="4">
    <source>
        <dbReference type="ARBA" id="ARBA00023136"/>
    </source>
</evidence>
<organism evidence="7 8">
    <name type="scientific">Wenzhouxiangella limi</name>
    <dbReference type="NCBI Taxonomy" id="2707351"/>
    <lineage>
        <taxon>Bacteria</taxon>
        <taxon>Pseudomonadati</taxon>
        <taxon>Pseudomonadota</taxon>
        <taxon>Gammaproteobacteria</taxon>
        <taxon>Chromatiales</taxon>
        <taxon>Wenzhouxiangellaceae</taxon>
        <taxon>Wenzhouxiangella</taxon>
    </lineage>
</organism>
<evidence type="ECO:0000256" key="3">
    <source>
        <dbReference type="ARBA" id="ARBA00022989"/>
    </source>
</evidence>
<evidence type="ECO:0000313" key="7">
    <source>
        <dbReference type="EMBL" id="NDY95406.1"/>
    </source>
</evidence>
<keyword evidence="1" id="KW-1003">Cell membrane</keyword>
<feature type="domain" description="Lipopolysaccharide assembly protein A" evidence="6">
    <location>
        <begin position="23"/>
        <end position="71"/>
    </location>
</feature>
<dbReference type="GO" id="GO:0005886">
    <property type="term" value="C:plasma membrane"/>
    <property type="evidence" value="ECO:0007669"/>
    <property type="project" value="InterPro"/>
</dbReference>
<dbReference type="Proteomes" id="UP000484885">
    <property type="component" value="Unassembled WGS sequence"/>
</dbReference>
<dbReference type="EMBL" id="JAAGSC010000039">
    <property type="protein sequence ID" value="NDY95406.1"/>
    <property type="molecule type" value="Genomic_DNA"/>
</dbReference>
<evidence type="ECO:0000259" key="6">
    <source>
        <dbReference type="Pfam" id="PF06305"/>
    </source>
</evidence>
<evidence type="ECO:0000313" key="8">
    <source>
        <dbReference type="Proteomes" id="UP000484885"/>
    </source>
</evidence>
<proteinExistence type="predicted"/>
<reference evidence="7 8" key="1">
    <citation type="submission" date="2020-02" db="EMBL/GenBank/DDBJ databases">
        <authorList>
            <person name="Zhang X.-Y."/>
        </authorList>
    </citation>
    <scope>NUCLEOTIDE SEQUENCE [LARGE SCALE GENOMIC DNA]</scope>
    <source>
        <strain evidence="7 8">C33</strain>
    </source>
</reference>
<keyword evidence="8" id="KW-1185">Reference proteome</keyword>
<dbReference type="RefSeq" id="WP_164210793.1">
    <property type="nucleotide sequence ID" value="NZ_JAAGSC010000039.1"/>
</dbReference>
<name>A0A845V2C9_9GAMM</name>
<sequence>MYRWLLLLAVLVAALLGLAIGVLNPDPVALDLGLVQPSLPLGGLVLIVFAAGTVCGLLLFWLMFDLPARVRRRAAGRGKGNATGLPVQND</sequence>
<comment type="caution">
    <text evidence="7">The sequence shown here is derived from an EMBL/GenBank/DDBJ whole genome shotgun (WGS) entry which is preliminary data.</text>
</comment>
<evidence type="ECO:0000256" key="5">
    <source>
        <dbReference type="SAM" id="Phobius"/>
    </source>
</evidence>
<gene>
    <name evidence="7" type="ORF">G3I74_06675</name>
</gene>
<feature type="transmembrane region" description="Helical" evidence="5">
    <location>
        <begin position="41"/>
        <end position="64"/>
    </location>
</feature>
<protein>
    <submittedName>
        <fullName evidence="7">LapA family protein</fullName>
    </submittedName>
</protein>
<evidence type="ECO:0000256" key="2">
    <source>
        <dbReference type="ARBA" id="ARBA00022692"/>
    </source>
</evidence>
<keyword evidence="2 5" id="KW-0812">Transmembrane</keyword>
<keyword evidence="3 5" id="KW-1133">Transmembrane helix</keyword>